<reference evidence="9 10" key="1">
    <citation type="submission" date="2010-03" db="EMBL/GenBank/DDBJ databases">
        <authorList>
            <consortium name="The Broad Institute Genome Sequencing Platform"/>
            <person name="Ward D."/>
            <person name="Earl A."/>
            <person name="Feldgarden M."/>
            <person name="Gevers D."/>
            <person name="Young S."/>
            <person name="Zeng Q."/>
            <person name="Koehrsen M."/>
            <person name="Alvarado L."/>
            <person name="Berlin A.M."/>
            <person name="Borenstein D."/>
            <person name="Chapman S.B."/>
            <person name="Chen Z."/>
            <person name="Engels R."/>
            <person name="Freedman E."/>
            <person name="Gellesch M."/>
            <person name="Goldberg J."/>
            <person name="Griggs A."/>
            <person name="Gujja S."/>
            <person name="Heilman E.R."/>
            <person name="Heiman D.I."/>
            <person name="Hepburn T.A."/>
            <person name="Howarth C."/>
            <person name="Jen D."/>
            <person name="Larson L."/>
            <person name="Mehta T."/>
            <person name="Park D."/>
            <person name="Pearson M."/>
            <person name="Richards J."/>
            <person name="Roberts A."/>
            <person name="Saif S."/>
            <person name="Shea T.D."/>
            <person name="Shenoy N."/>
            <person name="Sisk P."/>
            <person name="Stolte C."/>
            <person name="Sykes S.N."/>
            <person name="Walk T."/>
            <person name="White J."/>
            <person name="Yandava C."/>
            <person name="Izard J."/>
            <person name="Baranova O.V."/>
            <person name="Blanton J.M."/>
            <person name="Tanner A.C."/>
            <person name="Dewhirst F."/>
            <person name="Haas B."/>
            <person name="Nusbaum C."/>
            <person name="Birren B."/>
        </authorList>
    </citation>
    <scope>NUCLEOTIDE SEQUENCE [LARGE SCALE GENOMIC DNA]</scope>
    <source>
        <strain evidence="9 10">ATCC 29453</strain>
    </source>
</reference>
<protein>
    <recommendedName>
        <fullName evidence="8">Polymerase beta nucleotidyltransferase domain-containing protein</fullName>
    </recommendedName>
</protein>
<organism evidence="9 10">
    <name type="scientific">Simonsiella muelleri ATCC 29453</name>
    <dbReference type="NCBI Taxonomy" id="641147"/>
    <lineage>
        <taxon>Bacteria</taxon>
        <taxon>Pseudomonadati</taxon>
        <taxon>Pseudomonadota</taxon>
        <taxon>Betaproteobacteria</taxon>
        <taxon>Neisseriales</taxon>
        <taxon>Neisseriaceae</taxon>
        <taxon>Simonsiella</taxon>
    </lineage>
</organism>
<evidence type="ECO:0000256" key="3">
    <source>
        <dbReference type="ARBA" id="ARBA00022695"/>
    </source>
</evidence>
<keyword evidence="7" id="KW-0460">Magnesium</keyword>
<dbReference type="SUPFAM" id="SSF81301">
    <property type="entry name" value="Nucleotidyltransferase"/>
    <property type="match status" value="1"/>
</dbReference>
<keyword evidence="2" id="KW-0808">Transferase</keyword>
<evidence type="ECO:0000256" key="2">
    <source>
        <dbReference type="ARBA" id="ARBA00022679"/>
    </source>
</evidence>
<keyword evidence="5" id="KW-0547">Nucleotide-binding</keyword>
<evidence type="ECO:0000256" key="5">
    <source>
        <dbReference type="ARBA" id="ARBA00022741"/>
    </source>
</evidence>
<evidence type="ECO:0000256" key="6">
    <source>
        <dbReference type="ARBA" id="ARBA00022840"/>
    </source>
</evidence>
<feature type="domain" description="Polymerase beta nucleotidyltransferase" evidence="8">
    <location>
        <begin position="23"/>
        <end position="95"/>
    </location>
</feature>
<evidence type="ECO:0000259" key="8">
    <source>
        <dbReference type="Pfam" id="PF18765"/>
    </source>
</evidence>
<dbReference type="GO" id="GO:0005524">
    <property type="term" value="F:ATP binding"/>
    <property type="evidence" value="ECO:0007669"/>
    <property type="project" value="UniProtKB-KW"/>
</dbReference>
<comment type="caution">
    <text evidence="9">The sequence shown here is derived from an EMBL/GenBank/DDBJ whole genome shotgun (WGS) entry which is preliminary data.</text>
</comment>
<dbReference type="Gene3D" id="3.30.460.10">
    <property type="entry name" value="Beta Polymerase, domain 2"/>
    <property type="match status" value="1"/>
</dbReference>
<keyword evidence="3" id="KW-0548">Nucleotidyltransferase</keyword>
<dbReference type="InterPro" id="IPR043519">
    <property type="entry name" value="NT_sf"/>
</dbReference>
<sequence>MSKPSDILNEHRPLIREIMLQFRIKNPRVFGSVIHQTDNENSDLDLLVDTLPETTLFDLGGLQDELETRLGIRVDVKTPLDLPIHFRQQVLQEAQPL</sequence>
<dbReference type="GO" id="GO:0016779">
    <property type="term" value="F:nucleotidyltransferase activity"/>
    <property type="evidence" value="ECO:0007669"/>
    <property type="project" value="UniProtKB-KW"/>
</dbReference>
<gene>
    <name evidence="9" type="ORF">HMPREF9021_02126</name>
</gene>
<dbReference type="PANTHER" id="PTHR33571:SF12">
    <property type="entry name" value="BSL3053 PROTEIN"/>
    <property type="match status" value="1"/>
</dbReference>
<dbReference type="STRING" id="641147.HMPREF9021_02126"/>
<dbReference type="HOGENOM" id="CLU_130257_10_2_4"/>
<evidence type="ECO:0000256" key="7">
    <source>
        <dbReference type="ARBA" id="ARBA00022842"/>
    </source>
</evidence>
<keyword evidence="10" id="KW-1185">Reference proteome</keyword>
<dbReference type="eggNOG" id="COG1669">
    <property type="taxonomic scope" value="Bacteria"/>
</dbReference>
<dbReference type="AlphaFoldDB" id="V9H5G8"/>
<dbReference type="RefSeq" id="WP_002643081.1">
    <property type="nucleotide sequence ID" value="NZ_JH815316.1"/>
</dbReference>
<dbReference type="PANTHER" id="PTHR33571">
    <property type="entry name" value="SSL8005 PROTEIN"/>
    <property type="match status" value="1"/>
</dbReference>
<dbReference type="Proteomes" id="UP000017813">
    <property type="component" value="Unassembled WGS sequence"/>
</dbReference>
<dbReference type="InterPro" id="IPR052038">
    <property type="entry name" value="Type-VII_TA_antitoxin"/>
</dbReference>
<dbReference type="InterPro" id="IPR041633">
    <property type="entry name" value="Polbeta"/>
</dbReference>
<dbReference type="CDD" id="cd05403">
    <property type="entry name" value="NT_KNTase_like"/>
    <property type="match status" value="1"/>
</dbReference>
<dbReference type="EMBL" id="ADCY02000069">
    <property type="protein sequence ID" value="EFG30058.1"/>
    <property type="molecule type" value="Genomic_DNA"/>
</dbReference>
<keyword evidence="6" id="KW-0067">ATP-binding</keyword>
<evidence type="ECO:0000256" key="4">
    <source>
        <dbReference type="ARBA" id="ARBA00022723"/>
    </source>
</evidence>
<dbReference type="OrthoDB" id="561385at2"/>
<keyword evidence="4" id="KW-0479">Metal-binding</keyword>
<comment type="cofactor">
    <cofactor evidence="1">
        <name>Mg(2+)</name>
        <dbReference type="ChEBI" id="CHEBI:18420"/>
    </cofactor>
</comment>
<dbReference type="GO" id="GO:0046872">
    <property type="term" value="F:metal ion binding"/>
    <property type="evidence" value="ECO:0007669"/>
    <property type="project" value="UniProtKB-KW"/>
</dbReference>
<dbReference type="Pfam" id="PF18765">
    <property type="entry name" value="Polbeta"/>
    <property type="match status" value="1"/>
</dbReference>
<proteinExistence type="predicted"/>
<reference evidence="9 10" key="2">
    <citation type="submission" date="2011-10" db="EMBL/GenBank/DDBJ databases">
        <title>The Genome Sequence of Simonsiella muelleri ATCC 29453.</title>
        <authorList>
            <consortium name="The Broad Institute Genome Sequencing Platform"/>
            <consortium name="The Broad Institute Genome Sequencing Center for Infectious Disease"/>
            <person name="Earl A."/>
            <person name="Ward D."/>
            <person name="Feldgarden M."/>
            <person name="Gevers D."/>
            <person name="Izard J."/>
            <person name="Baranova O.V."/>
            <person name="Blanton J.M."/>
            <person name="Tanner A.C."/>
            <person name="Dewhirst F."/>
            <person name="Young S.K."/>
            <person name="Zeng Q."/>
            <person name="Gargeya S."/>
            <person name="Fitzgerald M."/>
            <person name="Haas B."/>
            <person name="Abouelleil A."/>
            <person name="Alvarado L."/>
            <person name="Arachchi H.M."/>
            <person name="Berlin A."/>
            <person name="Brown A."/>
            <person name="Chapman S.B."/>
            <person name="Chen Z."/>
            <person name="Dunbar C."/>
            <person name="Freedman E."/>
            <person name="Gearin G."/>
            <person name="Goldberg J."/>
            <person name="Griggs A."/>
            <person name="Gujja S."/>
            <person name="Heiman D."/>
            <person name="Howarth C."/>
            <person name="Larson L."/>
            <person name="Lui A."/>
            <person name="MacDonald P.J.P."/>
            <person name="Montmayeur A."/>
            <person name="Murphy C."/>
            <person name="Neiman D."/>
            <person name="Pearson M."/>
            <person name="Priest M."/>
            <person name="Roberts A."/>
            <person name="Saif S."/>
            <person name="Shea T."/>
            <person name="Shenoy N."/>
            <person name="Sisk P."/>
            <person name="Stolte C."/>
            <person name="Sykes S."/>
            <person name="Wortman J."/>
            <person name="Nusbaum C."/>
            <person name="Birren B."/>
        </authorList>
    </citation>
    <scope>NUCLEOTIDE SEQUENCE [LARGE SCALE GENOMIC DNA]</scope>
    <source>
        <strain evidence="9 10">ATCC 29453</strain>
    </source>
</reference>
<name>V9H5G8_9NEIS</name>
<evidence type="ECO:0000256" key="1">
    <source>
        <dbReference type="ARBA" id="ARBA00001946"/>
    </source>
</evidence>
<evidence type="ECO:0000313" key="9">
    <source>
        <dbReference type="EMBL" id="EFG30058.1"/>
    </source>
</evidence>
<evidence type="ECO:0000313" key="10">
    <source>
        <dbReference type="Proteomes" id="UP000017813"/>
    </source>
</evidence>
<accession>V9H5G8</accession>